<comment type="similarity">
    <text evidence="2">Belongs to the REXO4 family.</text>
</comment>
<feature type="compositionally biased region" description="Pro residues" evidence="10">
    <location>
        <begin position="50"/>
        <end position="63"/>
    </location>
</feature>
<dbReference type="RefSeq" id="XP_009219012.1">
    <property type="nucleotide sequence ID" value="XM_009220748.1"/>
</dbReference>
<dbReference type="FunFam" id="3.30.420.10:FF:000007">
    <property type="entry name" value="Interferon-stimulated exonuclease gene 20"/>
    <property type="match status" value="1"/>
</dbReference>
<dbReference type="SMART" id="SM00479">
    <property type="entry name" value="EXOIII"/>
    <property type="match status" value="1"/>
</dbReference>
<dbReference type="PANTHER" id="PTHR12801">
    <property type="entry name" value="RNA EXONUCLEASE REXO1 / RECO3 FAMILY MEMBER-RELATED"/>
    <property type="match status" value="1"/>
</dbReference>
<dbReference type="Proteomes" id="UP000006039">
    <property type="component" value="Unassembled WGS sequence"/>
</dbReference>
<evidence type="ECO:0000313" key="14">
    <source>
        <dbReference type="Proteomes" id="UP000006039"/>
    </source>
</evidence>
<dbReference type="OrthoDB" id="8191639at2759"/>
<feature type="compositionally biased region" description="Basic residues" evidence="10">
    <location>
        <begin position="343"/>
        <end position="355"/>
    </location>
</feature>
<dbReference type="GO" id="GO:0000027">
    <property type="term" value="P:ribosomal large subunit assembly"/>
    <property type="evidence" value="ECO:0007669"/>
    <property type="project" value="TreeGrafter"/>
</dbReference>
<evidence type="ECO:0000256" key="4">
    <source>
        <dbReference type="ARBA" id="ARBA00022552"/>
    </source>
</evidence>
<keyword evidence="8" id="KW-0539">Nucleus</keyword>
<dbReference type="HOGENOM" id="CLU_022453_2_1_1"/>
<evidence type="ECO:0000256" key="9">
    <source>
        <dbReference type="ARBA" id="ARBA00025599"/>
    </source>
</evidence>
<keyword evidence="4" id="KW-0698">rRNA processing</keyword>
<accession>J3NNW4</accession>
<keyword evidence="5" id="KW-0540">Nuclease</keyword>
<dbReference type="STRING" id="644352.J3NNW4"/>
<reference evidence="12" key="3">
    <citation type="submission" date="2010-09" db="EMBL/GenBank/DDBJ databases">
        <title>Annotation of Gaeumannomyces graminis var. tritici R3-111a-1.</title>
        <authorList>
            <consortium name="The Broad Institute Genome Sequencing Platform"/>
            <person name="Ma L.-J."/>
            <person name="Dead R."/>
            <person name="Young S.K."/>
            <person name="Zeng Q."/>
            <person name="Gargeya S."/>
            <person name="Fitzgerald M."/>
            <person name="Haas B."/>
            <person name="Abouelleil A."/>
            <person name="Alvarado L."/>
            <person name="Arachchi H.M."/>
            <person name="Berlin A."/>
            <person name="Brown A."/>
            <person name="Chapman S.B."/>
            <person name="Chen Z."/>
            <person name="Dunbar C."/>
            <person name="Freedman E."/>
            <person name="Gearin G."/>
            <person name="Gellesch M."/>
            <person name="Goldberg J."/>
            <person name="Griggs A."/>
            <person name="Gujja S."/>
            <person name="Heiman D."/>
            <person name="Howarth C."/>
            <person name="Larson L."/>
            <person name="Lui A."/>
            <person name="MacDonald P.J.P."/>
            <person name="Mehta T."/>
            <person name="Montmayeur A."/>
            <person name="Murphy C."/>
            <person name="Neiman D."/>
            <person name="Pearson M."/>
            <person name="Priest M."/>
            <person name="Roberts A."/>
            <person name="Saif S."/>
            <person name="Shea T."/>
            <person name="Shenoy N."/>
            <person name="Sisk P."/>
            <person name="Stolte C."/>
            <person name="Sykes S."/>
            <person name="Yandava C."/>
            <person name="Wortman J."/>
            <person name="Nusbaum C."/>
            <person name="Birren B."/>
        </authorList>
    </citation>
    <scope>NUCLEOTIDE SEQUENCE</scope>
    <source>
        <strain evidence="12">R3-111a-1</strain>
    </source>
</reference>
<keyword evidence="14" id="KW-1185">Reference proteome</keyword>
<dbReference type="GO" id="GO:0008408">
    <property type="term" value="F:3'-5' exonuclease activity"/>
    <property type="evidence" value="ECO:0007669"/>
    <property type="project" value="InterPro"/>
</dbReference>
<evidence type="ECO:0000256" key="7">
    <source>
        <dbReference type="ARBA" id="ARBA00022839"/>
    </source>
</evidence>
<dbReference type="EnsemblFungi" id="EJT77867">
    <property type="protein sequence ID" value="EJT77867"/>
    <property type="gene ID" value="GGTG_02970"/>
</dbReference>
<dbReference type="GO" id="GO:0003676">
    <property type="term" value="F:nucleic acid binding"/>
    <property type="evidence" value="ECO:0007669"/>
    <property type="project" value="InterPro"/>
</dbReference>
<dbReference type="InterPro" id="IPR012337">
    <property type="entry name" value="RNaseH-like_sf"/>
</dbReference>
<evidence type="ECO:0000313" key="13">
    <source>
        <dbReference type="EnsemblFungi" id="EJT77867"/>
    </source>
</evidence>
<dbReference type="GeneID" id="20343428"/>
<evidence type="ECO:0000313" key="12">
    <source>
        <dbReference type="EMBL" id="EJT77867.1"/>
    </source>
</evidence>
<dbReference type="PANTHER" id="PTHR12801:SF45">
    <property type="entry name" value="RNA EXONUCLEASE 4"/>
    <property type="match status" value="1"/>
</dbReference>
<gene>
    <name evidence="13" type="primary">20343428</name>
    <name evidence="12" type="ORF">GGTG_02970</name>
</gene>
<keyword evidence="7 12" id="KW-0269">Exonuclease</keyword>
<dbReference type="InterPro" id="IPR013520">
    <property type="entry name" value="Ribonucl_H"/>
</dbReference>
<feature type="region of interest" description="Disordered" evidence="10">
    <location>
        <begin position="131"/>
        <end position="159"/>
    </location>
</feature>
<protein>
    <recommendedName>
        <fullName evidence="3">RNA exonuclease 4</fullName>
    </recommendedName>
</protein>
<reference evidence="12" key="2">
    <citation type="submission" date="2010-07" db="EMBL/GenBank/DDBJ databases">
        <authorList>
            <consortium name="The Broad Institute Genome Sequencing Platform"/>
            <consortium name="Broad Institute Genome Sequencing Center for Infectious Disease"/>
            <person name="Ma L.-J."/>
            <person name="Dead R."/>
            <person name="Young S."/>
            <person name="Zeng Q."/>
            <person name="Koehrsen M."/>
            <person name="Alvarado L."/>
            <person name="Berlin A."/>
            <person name="Chapman S.B."/>
            <person name="Chen Z."/>
            <person name="Freedman E."/>
            <person name="Gellesch M."/>
            <person name="Goldberg J."/>
            <person name="Griggs A."/>
            <person name="Gujja S."/>
            <person name="Heilman E.R."/>
            <person name="Heiman D."/>
            <person name="Hepburn T."/>
            <person name="Howarth C."/>
            <person name="Jen D."/>
            <person name="Larson L."/>
            <person name="Mehta T."/>
            <person name="Neiman D."/>
            <person name="Pearson M."/>
            <person name="Roberts A."/>
            <person name="Saif S."/>
            <person name="Shea T."/>
            <person name="Shenoy N."/>
            <person name="Sisk P."/>
            <person name="Stolte C."/>
            <person name="Sykes S."/>
            <person name="Walk T."/>
            <person name="White J."/>
            <person name="Yandava C."/>
            <person name="Haas B."/>
            <person name="Nusbaum C."/>
            <person name="Birren B."/>
        </authorList>
    </citation>
    <scope>NUCLEOTIDE SEQUENCE</scope>
    <source>
        <strain evidence="12">R3-111a-1</strain>
    </source>
</reference>
<evidence type="ECO:0000256" key="5">
    <source>
        <dbReference type="ARBA" id="ARBA00022722"/>
    </source>
</evidence>
<feature type="domain" description="Exonuclease" evidence="11">
    <location>
        <begin position="164"/>
        <end position="325"/>
    </location>
</feature>
<evidence type="ECO:0000256" key="1">
    <source>
        <dbReference type="ARBA" id="ARBA00004123"/>
    </source>
</evidence>
<dbReference type="VEuPathDB" id="FungiDB:GGTG_02970"/>
<evidence type="ECO:0000256" key="3">
    <source>
        <dbReference type="ARBA" id="ARBA00016937"/>
    </source>
</evidence>
<name>J3NNW4_GAET3</name>
<dbReference type="InterPro" id="IPR036397">
    <property type="entry name" value="RNaseH_sf"/>
</dbReference>
<reference evidence="13" key="4">
    <citation type="journal article" date="2015" name="G3 (Bethesda)">
        <title>Genome sequences of three phytopathogenic species of the Magnaporthaceae family of fungi.</title>
        <authorList>
            <person name="Okagaki L.H."/>
            <person name="Nunes C.C."/>
            <person name="Sailsbery J."/>
            <person name="Clay B."/>
            <person name="Brown D."/>
            <person name="John T."/>
            <person name="Oh Y."/>
            <person name="Young N."/>
            <person name="Fitzgerald M."/>
            <person name="Haas B.J."/>
            <person name="Zeng Q."/>
            <person name="Young S."/>
            <person name="Adiconis X."/>
            <person name="Fan L."/>
            <person name="Levin J.Z."/>
            <person name="Mitchell T.K."/>
            <person name="Okubara P.A."/>
            <person name="Farman M.L."/>
            <person name="Kohn L.M."/>
            <person name="Birren B."/>
            <person name="Ma L.-J."/>
            <person name="Dean R.A."/>
        </authorList>
    </citation>
    <scope>NUCLEOTIDE SEQUENCE</scope>
    <source>
        <strain evidence="13">R3-111a-1</strain>
    </source>
</reference>
<keyword evidence="6" id="KW-0378">Hydrolase</keyword>
<dbReference type="GO" id="GO:0006364">
    <property type="term" value="P:rRNA processing"/>
    <property type="evidence" value="ECO:0007669"/>
    <property type="project" value="UniProtKB-KW"/>
</dbReference>
<comment type="subcellular location">
    <subcellularLocation>
        <location evidence="1">Nucleus</location>
    </subcellularLocation>
</comment>
<evidence type="ECO:0000256" key="2">
    <source>
        <dbReference type="ARBA" id="ARBA00010489"/>
    </source>
</evidence>
<dbReference type="SUPFAM" id="SSF53098">
    <property type="entry name" value="Ribonuclease H-like"/>
    <property type="match status" value="1"/>
</dbReference>
<proteinExistence type="inferred from homology"/>
<feature type="compositionally biased region" description="Low complexity" evidence="10">
    <location>
        <begin position="64"/>
        <end position="73"/>
    </location>
</feature>
<dbReference type="AlphaFoldDB" id="J3NNW4"/>
<evidence type="ECO:0000256" key="8">
    <source>
        <dbReference type="ARBA" id="ARBA00023242"/>
    </source>
</evidence>
<dbReference type="CDD" id="cd06144">
    <property type="entry name" value="REX4_like"/>
    <property type="match status" value="1"/>
</dbReference>
<dbReference type="InterPro" id="IPR037431">
    <property type="entry name" value="REX4_DEDDh_dom"/>
</dbReference>
<dbReference type="EMBL" id="GL385396">
    <property type="protein sequence ID" value="EJT77867.1"/>
    <property type="molecule type" value="Genomic_DNA"/>
</dbReference>
<feature type="compositionally biased region" description="Polar residues" evidence="10">
    <location>
        <begin position="1"/>
        <end position="10"/>
    </location>
</feature>
<reference evidence="13" key="5">
    <citation type="submission" date="2018-04" db="UniProtKB">
        <authorList>
            <consortium name="EnsemblFungi"/>
        </authorList>
    </citation>
    <scope>IDENTIFICATION</scope>
    <source>
        <strain evidence="13">R3-111a-1</strain>
    </source>
</reference>
<dbReference type="Gene3D" id="3.30.420.10">
    <property type="entry name" value="Ribonuclease H-like superfamily/Ribonuclease H"/>
    <property type="match status" value="1"/>
</dbReference>
<evidence type="ECO:0000256" key="10">
    <source>
        <dbReference type="SAM" id="MobiDB-lite"/>
    </source>
</evidence>
<reference evidence="14" key="1">
    <citation type="submission" date="2010-07" db="EMBL/GenBank/DDBJ databases">
        <title>The genome sequence of Gaeumannomyces graminis var. tritici strain R3-111a-1.</title>
        <authorList>
            <consortium name="The Broad Institute Genome Sequencing Platform"/>
            <person name="Ma L.-J."/>
            <person name="Dead R."/>
            <person name="Young S."/>
            <person name="Zeng Q."/>
            <person name="Koehrsen M."/>
            <person name="Alvarado L."/>
            <person name="Berlin A."/>
            <person name="Chapman S.B."/>
            <person name="Chen Z."/>
            <person name="Freedman E."/>
            <person name="Gellesch M."/>
            <person name="Goldberg J."/>
            <person name="Griggs A."/>
            <person name="Gujja S."/>
            <person name="Heilman E.R."/>
            <person name="Heiman D."/>
            <person name="Hepburn T."/>
            <person name="Howarth C."/>
            <person name="Jen D."/>
            <person name="Larson L."/>
            <person name="Mehta T."/>
            <person name="Neiman D."/>
            <person name="Pearson M."/>
            <person name="Roberts A."/>
            <person name="Saif S."/>
            <person name="Shea T."/>
            <person name="Shenoy N."/>
            <person name="Sisk P."/>
            <person name="Stolte C."/>
            <person name="Sykes S."/>
            <person name="Walk T."/>
            <person name="White J."/>
            <person name="Yandava C."/>
            <person name="Haas B."/>
            <person name="Nusbaum C."/>
            <person name="Birren B."/>
        </authorList>
    </citation>
    <scope>NUCLEOTIDE SEQUENCE [LARGE SCALE GENOMIC DNA]</scope>
    <source>
        <strain evidence="14">R3-111a-1</strain>
    </source>
</reference>
<evidence type="ECO:0000256" key="6">
    <source>
        <dbReference type="ARBA" id="ARBA00022801"/>
    </source>
</evidence>
<dbReference type="InterPro" id="IPR047021">
    <property type="entry name" value="REXO1/3/4-like"/>
</dbReference>
<feature type="region of interest" description="Disordered" evidence="10">
    <location>
        <begin position="1"/>
        <end position="96"/>
    </location>
</feature>
<dbReference type="eggNOG" id="KOG2249">
    <property type="taxonomic scope" value="Eukaryota"/>
</dbReference>
<comment type="function">
    <text evidence="9">Exoribonuclease involved in ribosome biosynthesis. Involved in the processing of ITS1, the internal transcribed spacer localized between the 18S and 5.8S rRNAs.</text>
</comment>
<sequence length="355" mass="37762">MAPELSSNWKKLQEQLKAAPGAAKPGVKRKATDPSTSTKDSLPRKKQKPLAPPSTKRPPPPPSKKAAATQTAPLSGGGGSNGMGVSQSSRVTHAAPTSVTPSLALWAEDNDISAEAVAEAYGLGLRGDSALRGAPSRPNEGLAPGFEEGGGGQQEDGQQQRLGKYVGIDCEMVGVGDGGHESALARVSLVDFHGAQVYDSLVRPRQRVTDWRTHVSGVGPRDMVAARPFADVQAQVAALLAGRIIVGHDVKHDLAALELDHPHRAVRDTAKFSGFKKYGHGPKPALRVLSREILGLEIQDGTHSSIEDARVAMLLFRRYKSQFDVECMNKFSEPGSQPSKKGASAKKKTKKKKKN</sequence>
<dbReference type="Pfam" id="PF00929">
    <property type="entry name" value="RNase_T"/>
    <property type="match status" value="1"/>
</dbReference>
<feature type="region of interest" description="Disordered" evidence="10">
    <location>
        <begin position="330"/>
        <end position="355"/>
    </location>
</feature>
<evidence type="ECO:0000259" key="11">
    <source>
        <dbReference type="SMART" id="SM00479"/>
    </source>
</evidence>
<dbReference type="GO" id="GO:0005634">
    <property type="term" value="C:nucleus"/>
    <property type="evidence" value="ECO:0007669"/>
    <property type="project" value="UniProtKB-SubCell"/>
</dbReference>
<organism evidence="12">
    <name type="scientific">Gaeumannomyces tritici (strain R3-111a-1)</name>
    <name type="common">Wheat and barley take-all root rot fungus</name>
    <name type="synonym">Gaeumannomyces graminis var. tritici</name>
    <dbReference type="NCBI Taxonomy" id="644352"/>
    <lineage>
        <taxon>Eukaryota</taxon>
        <taxon>Fungi</taxon>
        <taxon>Dikarya</taxon>
        <taxon>Ascomycota</taxon>
        <taxon>Pezizomycotina</taxon>
        <taxon>Sordariomycetes</taxon>
        <taxon>Sordariomycetidae</taxon>
        <taxon>Magnaporthales</taxon>
        <taxon>Magnaporthaceae</taxon>
        <taxon>Gaeumannomyces</taxon>
    </lineage>
</organism>